<evidence type="ECO:0000256" key="1">
    <source>
        <dbReference type="ARBA" id="ARBA00004613"/>
    </source>
</evidence>
<dbReference type="InterPro" id="IPR001087">
    <property type="entry name" value="GDSL"/>
</dbReference>
<feature type="chain" id="PRO_5028906943" evidence="8">
    <location>
        <begin position="29"/>
        <end position="363"/>
    </location>
</feature>
<evidence type="ECO:0000256" key="4">
    <source>
        <dbReference type="ARBA" id="ARBA00022729"/>
    </source>
</evidence>
<reference evidence="9 10" key="1">
    <citation type="submission" date="2020-09" db="EMBL/GenBank/DDBJ databases">
        <authorList>
            <person name="Ashkenazy H."/>
        </authorList>
    </citation>
    <scope>NUCLEOTIDE SEQUENCE [LARGE SCALE GENOMIC DNA]</scope>
    <source>
        <strain evidence="10">cv. Cdm-0</strain>
    </source>
</reference>
<protein>
    <submittedName>
        <fullName evidence="9">(thale cress) hypothetical protein</fullName>
    </submittedName>
</protein>
<evidence type="ECO:0000256" key="2">
    <source>
        <dbReference type="ARBA" id="ARBA00008668"/>
    </source>
</evidence>
<evidence type="ECO:0000256" key="3">
    <source>
        <dbReference type="ARBA" id="ARBA00022525"/>
    </source>
</evidence>
<dbReference type="GO" id="GO:0016042">
    <property type="term" value="P:lipid catabolic process"/>
    <property type="evidence" value="ECO:0007669"/>
    <property type="project" value="UniProtKB-KW"/>
</dbReference>
<keyword evidence="7" id="KW-0443">Lipid metabolism</keyword>
<gene>
    <name evidence="9" type="ORF">AT9943_LOCUS17097</name>
</gene>
<dbReference type="EMBL" id="LR881469">
    <property type="protein sequence ID" value="CAD5329509.1"/>
    <property type="molecule type" value="Genomic_DNA"/>
</dbReference>
<dbReference type="InterPro" id="IPR051238">
    <property type="entry name" value="GDSL_esterase/lipase"/>
</dbReference>
<accession>A0A7G2F8L3</accession>
<evidence type="ECO:0000313" key="10">
    <source>
        <dbReference type="Proteomes" id="UP000516314"/>
    </source>
</evidence>
<dbReference type="PANTHER" id="PTHR45650">
    <property type="entry name" value="GDSL-LIKE LIPASE/ACYLHYDROLASE-RELATED"/>
    <property type="match status" value="1"/>
</dbReference>
<evidence type="ECO:0000256" key="5">
    <source>
        <dbReference type="ARBA" id="ARBA00022801"/>
    </source>
</evidence>
<dbReference type="GO" id="GO:0005576">
    <property type="term" value="C:extracellular region"/>
    <property type="evidence" value="ECO:0007669"/>
    <property type="project" value="UniProtKB-SubCell"/>
</dbReference>
<keyword evidence="3" id="KW-0964">Secreted</keyword>
<dbReference type="AlphaFoldDB" id="A0A7G2F8L3"/>
<dbReference type="GO" id="GO:0016788">
    <property type="term" value="F:hydrolase activity, acting on ester bonds"/>
    <property type="evidence" value="ECO:0007669"/>
    <property type="project" value="InterPro"/>
</dbReference>
<evidence type="ECO:0000256" key="6">
    <source>
        <dbReference type="ARBA" id="ARBA00022963"/>
    </source>
</evidence>
<name>A0A7G2F8L3_ARATH</name>
<comment type="subcellular location">
    <subcellularLocation>
        <location evidence="1">Secreted</location>
    </subcellularLocation>
</comment>
<keyword evidence="5" id="KW-0378">Hydrolase</keyword>
<dbReference type="Pfam" id="PF00657">
    <property type="entry name" value="Lipase_GDSL"/>
    <property type="match status" value="1"/>
</dbReference>
<dbReference type="CDD" id="cd01837">
    <property type="entry name" value="SGNH_plant_lipase_like"/>
    <property type="match status" value="1"/>
</dbReference>
<dbReference type="Proteomes" id="UP000516314">
    <property type="component" value="Chromosome 4"/>
</dbReference>
<comment type="similarity">
    <text evidence="2">Belongs to the 'GDSL' lipolytic enzyme family.</text>
</comment>
<dbReference type="PANTHER" id="PTHR45650:SF25">
    <property type="entry name" value="GENOME ASSEMBLY, CHROMOSOME: A08"/>
    <property type="match status" value="1"/>
</dbReference>
<evidence type="ECO:0000313" key="9">
    <source>
        <dbReference type="EMBL" id="CAD5329509.1"/>
    </source>
</evidence>
<feature type="signal peptide" evidence="8">
    <location>
        <begin position="1"/>
        <end position="28"/>
    </location>
</feature>
<dbReference type="InterPro" id="IPR035669">
    <property type="entry name" value="SGNH_plant_lipase-like"/>
</dbReference>
<proteinExistence type="inferred from homology"/>
<evidence type="ECO:0000256" key="7">
    <source>
        <dbReference type="ARBA" id="ARBA00023098"/>
    </source>
</evidence>
<evidence type="ECO:0000256" key="8">
    <source>
        <dbReference type="SAM" id="SignalP"/>
    </source>
</evidence>
<dbReference type="Gene3D" id="3.40.50.1110">
    <property type="entry name" value="SGNH hydrolase"/>
    <property type="match status" value="1"/>
</dbReference>
<keyword evidence="4 8" id="KW-0732">Signal</keyword>
<dbReference type="InterPro" id="IPR036514">
    <property type="entry name" value="SGNH_hydro_sf"/>
</dbReference>
<keyword evidence="6" id="KW-0442">Lipid degradation</keyword>
<sequence length="363" mass="39267">MVEGESKALWIILATLFAVAAVAPAVHGQQTPCYFVFGDSVFDNGNNNALNTKAKVNYLPYGIDYFQGPTGRFSNGRNIPDVIAELAGFNNPIPPFAGASQAQANIGLNYASGAGGIREETSENMGERISLRQQVNNHFSAIITAAVPLSRLRQCLYTINIGSNDYLNNYFLSPPTLARRLFNPDQYARSLISLYRIYLTQLYVLGARNVALFGIGKIGCTPRIVATLGGGTGCAEEVNQAVIIFNTKLKALVTDFNNKPGAMFTYVDLFSGNAEDFAALGITVGDRSCCTVNPGEELCAANGPVCPDRNKFIFWDNVHTTEVINTVVANAAFNGPIASPFNISQFVIDLYVSLSSRNHQDSF</sequence>
<dbReference type="FunFam" id="3.40.50.1110:FF:000082">
    <property type="entry name" value="GDSL esterase/lipase At4g30140"/>
    <property type="match status" value="1"/>
</dbReference>
<organism evidence="9 10">
    <name type="scientific">Arabidopsis thaliana</name>
    <name type="common">Mouse-ear cress</name>
    <dbReference type="NCBI Taxonomy" id="3702"/>
    <lineage>
        <taxon>Eukaryota</taxon>
        <taxon>Viridiplantae</taxon>
        <taxon>Streptophyta</taxon>
        <taxon>Embryophyta</taxon>
        <taxon>Tracheophyta</taxon>
        <taxon>Spermatophyta</taxon>
        <taxon>Magnoliopsida</taxon>
        <taxon>eudicotyledons</taxon>
        <taxon>Gunneridae</taxon>
        <taxon>Pentapetalae</taxon>
        <taxon>rosids</taxon>
        <taxon>malvids</taxon>
        <taxon>Brassicales</taxon>
        <taxon>Brassicaceae</taxon>
        <taxon>Camelineae</taxon>
        <taxon>Arabidopsis</taxon>
    </lineage>
</organism>